<dbReference type="SUPFAM" id="SSF52799">
    <property type="entry name" value="(Phosphotyrosine protein) phosphatases II"/>
    <property type="match status" value="1"/>
</dbReference>
<dbReference type="AlphaFoldDB" id="A0A395J533"/>
<dbReference type="EMBL" id="QKRW01000005">
    <property type="protein sequence ID" value="RAL66773.1"/>
    <property type="molecule type" value="Genomic_DNA"/>
</dbReference>
<dbReference type="Gene3D" id="3.90.190.10">
    <property type="entry name" value="Protein tyrosine phosphatase superfamily"/>
    <property type="match status" value="1"/>
</dbReference>
<dbReference type="InterPro" id="IPR029021">
    <property type="entry name" value="Prot-tyrosine_phosphatase-like"/>
</dbReference>
<dbReference type="PANTHER" id="PTHR45848:SF4">
    <property type="entry name" value="DUAL SPECIFICITY PROTEIN PHOSPHATASE 12"/>
    <property type="match status" value="1"/>
</dbReference>
<evidence type="ECO:0000256" key="4">
    <source>
        <dbReference type="ARBA" id="ARBA00022912"/>
    </source>
</evidence>
<dbReference type="Pfam" id="PF00782">
    <property type="entry name" value="DSPc"/>
    <property type="match status" value="1"/>
</dbReference>
<evidence type="ECO:0000259" key="5">
    <source>
        <dbReference type="Pfam" id="PF00782"/>
    </source>
</evidence>
<evidence type="ECO:0000313" key="6">
    <source>
        <dbReference type="EMBL" id="RAL66773.1"/>
    </source>
</evidence>
<comment type="caution">
    <text evidence="6">The sequence shown here is derived from an EMBL/GenBank/DDBJ whole genome shotgun (WGS) entry which is preliminary data.</text>
</comment>
<evidence type="ECO:0000256" key="1">
    <source>
        <dbReference type="ARBA" id="ARBA00008601"/>
    </source>
</evidence>
<keyword evidence="7" id="KW-1185">Reference proteome</keyword>
<reference evidence="6 7" key="1">
    <citation type="submission" date="2018-06" db="EMBL/GenBank/DDBJ databases">
        <title>Genome Sequence of the Brown Rot Fungal Pathogen Monilinia fructigena.</title>
        <authorList>
            <person name="Landi L."/>
            <person name="De Miccolis Angelini R.M."/>
            <person name="Pollastro S."/>
            <person name="Abate D."/>
            <person name="Faretra F."/>
            <person name="Romanazzi G."/>
        </authorList>
    </citation>
    <scope>NUCLEOTIDE SEQUENCE [LARGE SCALE GENOMIC DNA]</scope>
    <source>
        <strain evidence="6 7">Mfrg269</strain>
    </source>
</reference>
<dbReference type="OrthoDB" id="10252009at2759"/>
<dbReference type="CDD" id="cd14498">
    <property type="entry name" value="DSP"/>
    <property type="match status" value="1"/>
</dbReference>
<dbReference type="EC" id="3.1.3.48" evidence="2"/>
<dbReference type="GO" id="GO:0004725">
    <property type="term" value="F:protein tyrosine phosphatase activity"/>
    <property type="evidence" value="ECO:0007669"/>
    <property type="project" value="UniProtKB-EC"/>
</dbReference>
<proteinExistence type="inferred from homology"/>
<dbReference type="GO" id="GO:0008138">
    <property type="term" value="F:protein tyrosine/serine/threonine phosphatase activity"/>
    <property type="evidence" value="ECO:0007669"/>
    <property type="project" value="TreeGrafter"/>
</dbReference>
<accession>A0A395J533</accession>
<name>A0A395J533_9HELO</name>
<keyword evidence="3" id="KW-0378">Hydrolase</keyword>
<comment type="similarity">
    <text evidence="1">Belongs to the protein-tyrosine phosphatase family. Non-receptor class dual specificity subfamily.</text>
</comment>
<organism evidence="6 7">
    <name type="scientific">Monilinia fructigena</name>
    <dbReference type="NCBI Taxonomy" id="38457"/>
    <lineage>
        <taxon>Eukaryota</taxon>
        <taxon>Fungi</taxon>
        <taxon>Dikarya</taxon>
        <taxon>Ascomycota</taxon>
        <taxon>Pezizomycotina</taxon>
        <taxon>Leotiomycetes</taxon>
        <taxon>Helotiales</taxon>
        <taxon>Sclerotiniaceae</taxon>
        <taxon>Monilinia</taxon>
    </lineage>
</organism>
<dbReference type="PANTHER" id="PTHR45848">
    <property type="entry name" value="DUAL SPECIFICITY PROTEIN PHOSPHATASE 12 FAMILY MEMBER"/>
    <property type="match status" value="1"/>
</dbReference>
<protein>
    <recommendedName>
        <fullName evidence="2">protein-tyrosine-phosphatase</fullName>
        <ecNumber evidence="2">3.1.3.48</ecNumber>
    </recommendedName>
</protein>
<keyword evidence="4" id="KW-0904">Protein phosphatase</keyword>
<dbReference type="Proteomes" id="UP000249056">
    <property type="component" value="Unassembled WGS sequence"/>
</dbReference>
<evidence type="ECO:0000313" key="7">
    <source>
        <dbReference type="Proteomes" id="UP000249056"/>
    </source>
</evidence>
<feature type="domain" description="Dual specificity phosphatase catalytic" evidence="5">
    <location>
        <begin position="9"/>
        <end position="52"/>
    </location>
</feature>
<sequence length="97" mass="11563">MHVTRSKKSGTTVLGYVMRMENLSREQALSFVRRKRSRVRPNMGFWEQLGIWHECHYDVFEFVDGVKLEKEVYREWKIKVGLEMSDRILTVDVVSVQ</sequence>
<evidence type="ECO:0000256" key="2">
    <source>
        <dbReference type="ARBA" id="ARBA00013064"/>
    </source>
</evidence>
<evidence type="ECO:0000256" key="3">
    <source>
        <dbReference type="ARBA" id="ARBA00022801"/>
    </source>
</evidence>
<gene>
    <name evidence="6" type="ORF">DID88_007556</name>
</gene>
<dbReference type="InterPro" id="IPR000340">
    <property type="entry name" value="Dual-sp_phosphatase_cat-dom"/>
</dbReference>